<dbReference type="AlphaFoldDB" id="A0AAW9QR59"/>
<organism evidence="1 2">
    <name type="scientific">Pannus brasiliensis CCIBt3594</name>
    <dbReference type="NCBI Taxonomy" id="1427578"/>
    <lineage>
        <taxon>Bacteria</taxon>
        <taxon>Bacillati</taxon>
        <taxon>Cyanobacteriota</taxon>
        <taxon>Cyanophyceae</taxon>
        <taxon>Oscillatoriophycideae</taxon>
        <taxon>Chroococcales</taxon>
        <taxon>Microcystaceae</taxon>
        <taxon>Pannus</taxon>
    </lineage>
</organism>
<dbReference type="EMBL" id="JBAFSM010000046">
    <property type="protein sequence ID" value="MEG3439355.1"/>
    <property type="molecule type" value="Genomic_DNA"/>
</dbReference>
<comment type="caution">
    <text evidence="1">The sequence shown here is derived from an EMBL/GenBank/DDBJ whole genome shotgun (WGS) entry which is preliminary data.</text>
</comment>
<reference evidence="1 2" key="1">
    <citation type="submission" date="2024-01" db="EMBL/GenBank/DDBJ databases">
        <title>Genomic insights into the taxonomy and metabolism of the cyanobacterium Pannus brasiliensis CCIBt3594.</title>
        <authorList>
            <person name="Machado M."/>
            <person name="Botero N.B."/>
            <person name="Andreote A.P.D."/>
            <person name="Feitosa A.M.T."/>
            <person name="Popin R."/>
            <person name="Sivonen K."/>
            <person name="Fiore M.F."/>
        </authorList>
    </citation>
    <scope>NUCLEOTIDE SEQUENCE [LARGE SCALE GENOMIC DNA]</scope>
    <source>
        <strain evidence="1 2">CCIBt3594</strain>
    </source>
</reference>
<accession>A0AAW9QR59</accession>
<evidence type="ECO:0000313" key="2">
    <source>
        <dbReference type="Proteomes" id="UP001328733"/>
    </source>
</evidence>
<sequence length="83" mass="9056">MVIIEITNVEELLSAKIGSFAARLLRAVADDEGKVEQVLMKELQTNFEENGIKANIFSVSGVDMLGNGKIEIPLNVRSSTMMS</sequence>
<protein>
    <submittedName>
        <fullName evidence="1">Cytochrome-c oxidase</fullName>
    </submittedName>
</protein>
<proteinExistence type="predicted"/>
<name>A0AAW9QR59_9CHRO</name>
<evidence type="ECO:0000313" key="1">
    <source>
        <dbReference type="EMBL" id="MEG3439355.1"/>
    </source>
</evidence>
<keyword evidence="2" id="KW-1185">Reference proteome</keyword>
<dbReference type="RefSeq" id="WP_332866841.1">
    <property type="nucleotide sequence ID" value="NZ_JBAFSM010000046.1"/>
</dbReference>
<gene>
    <name evidence="1" type="ORF">V0288_19670</name>
</gene>
<dbReference type="Proteomes" id="UP001328733">
    <property type="component" value="Unassembled WGS sequence"/>
</dbReference>